<dbReference type="Pfam" id="PF02504">
    <property type="entry name" value="FA_synthesis"/>
    <property type="match status" value="2"/>
</dbReference>
<name>A0A4R2ET73_9BACT</name>
<comment type="caution">
    <text evidence="11">The sequence shown here is derived from an EMBL/GenBank/DDBJ whole genome shotgun (WGS) entry which is preliminary data.</text>
</comment>
<evidence type="ECO:0000313" key="11">
    <source>
        <dbReference type="EMBL" id="TCN72253.1"/>
    </source>
</evidence>
<comment type="similarity">
    <text evidence="10">Belongs to the PlsX family.</text>
</comment>
<keyword evidence="3 10" id="KW-0444">Lipid biosynthesis</keyword>
<dbReference type="EC" id="2.3.1.274" evidence="8 10"/>
<organism evidence="11 12">
    <name type="scientific">Acetobacteroides hydrogenigenes</name>
    <dbReference type="NCBI Taxonomy" id="979970"/>
    <lineage>
        <taxon>Bacteria</taxon>
        <taxon>Pseudomonadati</taxon>
        <taxon>Bacteroidota</taxon>
        <taxon>Bacteroidia</taxon>
        <taxon>Bacteroidales</taxon>
        <taxon>Rikenellaceae</taxon>
        <taxon>Acetobacteroides</taxon>
    </lineage>
</organism>
<dbReference type="NCBIfam" id="TIGR00182">
    <property type="entry name" value="plsX"/>
    <property type="match status" value="1"/>
</dbReference>
<protein>
    <recommendedName>
        <fullName evidence="8 10">Phosphate acyltransferase</fullName>
        <ecNumber evidence="8 10">2.3.1.274</ecNumber>
    </recommendedName>
    <alternativeName>
        <fullName evidence="10">Acyl-ACP phosphotransacylase</fullName>
    </alternativeName>
    <alternativeName>
        <fullName evidence="10">Acyl-[acyl-carrier-protein]--phosphate acyltransferase</fullName>
    </alternativeName>
    <alternativeName>
        <fullName evidence="10">Phosphate-acyl-ACP acyltransferase</fullName>
    </alternativeName>
</protein>
<evidence type="ECO:0000256" key="9">
    <source>
        <dbReference type="ARBA" id="ARBA00046608"/>
    </source>
</evidence>
<comment type="subcellular location">
    <subcellularLocation>
        <location evidence="10">Cytoplasm</location>
    </subcellularLocation>
    <text evidence="10">Associated with the membrane possibly through PlsY.</text>
</comment>
<dbReference type="EMBL" id="SLWB01000002">
    <property type="protein sequence ID" value="TCN72253.1"/>
    <property type="molecule type" value="Genomic_DNA"/>
</dbReference>
<keyword evidence="12" id="KW-1185">Reference proteome</keyword>
<comment type="function">
    <text evidence="10">Catalyzes the reversible formation of acyl-phosphate (acyl-PO(4)) from acyl-[acyl-carrier-protein] (acyl-ACP). This enzyme utilizes acyl-ACP as fatty acyl donor, but not acyl-CoA.</text>
</comment>
<dbReference type="PANTHER" id="PTHR30100">
    <property type="entry name" value="FATTY ACID/PHOSPHOLIPID SYNTHESIS PROTEIN PLSX"/>
    <property type="match status" value="1"/>
</dbReference>
<evidence type="ECO:0000256" key="6">
    <source>
        <dbReference type="ARBA" id="ARBA00023209"/>
    </source>
</evidence>
<sequence length="311" mass="33177">MKIGVDAMGGDFAPEAVVLGAIEAQKQFSDVRLVLIGDKARIEEVLVREGADIASFDIVHTDQVIEMGEHPVKAFSSKPQSSIAIGFKLLMEDKIQGFASAGSTGGMMVGAMYTIKQIPGLLRPAIASPIPVSLDKKAILLDVGLNPDCKPEVLVQYAMLGSVYAQYVLGIENPRVGLLNIGEEEEKGSILTQATYGQLKDASGINFIGNIEGHDVFHGKADVIVTDGFTGNVLLKTAESFYGLLHKEGIRNEFFEGFNFENIGGTPVLGVNGVVIIGHGISNAKAIKNMIKQAIDCANGGIVEHIRENLQ</sequence>
<dbReference type="UniPathway" id="UPA00085"/>
<evidence type="ECO:0000256" key="3">
    <source>
        <dbReference type="ARBA" id="ARBA00022516"/>
    </source>
</evidence>
<dbReference type="OrthoDB" id="9806408at2"/>
<dbReference type="GO" id="GO:0005737">
    <property type="term" value="C:cytoplasm"/>
    <property type="evidence" value="ECO:0007669"/>
    <property type="project" value="UniProtKB-SubCell"/>
</dbReference>
<evidence type="ECO:0000256" key="2">
    <source>
        <dbReference type="ARBA" id="ARBA00022490"/>
    </source>
</evidence>
<comment type="subunit">
    <text evidence="9 10">Homodimer. Probably interacts with PlsY.</text>
</comment>
<dbReference type="GO" id="GO:0043811">
    <property type="term" value="F:phosphate:acyl-[acyl carrier protein] acyltransferase activity"/>
    <property type="evidence" value="ECO:0007669"/>
    <property type="project" value="UniProtKB-UniRule"/>
</dbReference>
<evidence type="ECO:0000256" key="1">
    <source>
        <dbReference type="ARBA" id="ARBA00001232"/>
    </source>
</evidence>
<dbReference type="SUPFAM" id="SSF53659">
    <property type="entry name" value="Isocitrate/Isopropylmalate dehydrogenase-like"/>
    <property type="match status" value="1"/>
</dbReference>
<dbReference type="GO" id="GO:0008654">
    <property type="term" value="P:phospholipid biosynthetic process"/>
    <property type="evidence" value="ECO:0007669"/>
    <property type="project" value="UniProtKB-KW"/>
</dbReference>
<dbReference type="InterPro" id="IPR003664">
    <property type="entry name" value="FA_synthesis"/>
</dbReference>
<keyword evidence="7 10" id="KW-1208">Phospholipid metabolism</keyword>
<reference evidence="11 12" key="1">
    <citation type="submission" date="2019-03" db="EMBL/GenBank/DDBJ databases">
        <title>Genomic Encyclopedia of Archaeal and Bacterial Type Strains, Phase II (KMG-II): from individual species to whole genera.</title>
        <authorList>
            <person name="Goeker M."/>
        </authorList>
    </citation>
    <scope>NUCLEOTIDE SEQUENCE [LARGE SCALE GENOMIC DNA]</scope>
    <source>
        <strain evidence="11 12">RL-C</strain>
    </source>
</reference>
<dbReference type="Proteomes" id="UP000294830">
    <property type="component" value="Unassembled WGS sequence"/>
</dbReference>
<dbReference type="GO" id="GO:0006633">
    <property type="term" value="P:fatty acid biosynthetic process"/>
    <property type="evidence" value="ECO:0007669"/>
    <property type="project" value="UniProtKB-UniRule"/>
</dbReference>
<evidence type="ECO:0000256" key="8">
    <source>
        <dbReference type="ARBA" id="ARBA00024069"/>
    </source>
</evidence>
<proteinExistence type="inferred from homology"/>
<comment type="catalytic activity">
    <reaction evidence="1 10">
        <text>a fatty acyl-[ACP] + phosphate = an acyl phosphate + holo-[ACP]</text>
        <dbReference type="Rhea" id="RHEA:42292"/>
        <dbReference type="Rhea" id="RHEA-COMP:9685"/>
        <dbReference type="Rhea" id="RHEA-COMP:14125"/>
        <dbReference type="ChEBI" id="CHEBI:43474"/>
        <dbReference type="ChEBI" id="CHEBI:59918"/>
        <dbReference type="ChEBI" id="CHEBI:64479"/>
        <dbReference type="ChEBI" id="CHEBI:138651"/>
        <dbReference type="EC" id="2.3.1.274"/>
    </reaction>
</comment>
<keyword evidence="5 10" id="KW-0443">Lipid metabolism</keyword>
<keyword evidence="6 10" id="KW-0594">Phospholipid biosynthesis</keyword>
<accession>A0A4R2ET73</accession>
<gene>
    <name evidence="10" type="primary">plsX</name>
    <name evidence="11" type="ORF">CLV25_102218</name>
</gene>
<dbReference type="Gene3D" id="3.40.718.10">
    <property type="entry name" value="Isopropylmalate Dehydrogenase"/>
    <property type="match status" value="1"/>
</dbReference>
<evidence type="ECO:0000256" key="10">
    <source>
        <dbReference type="HAMAP-Rule" id="MF_00019"/>
    </source>
</evidence>
<comment type="pathway">
    <text evidence="10">Lipid metabolism; phospholipid metabolism.</text>
</comment>
<keyword evidence="2 10" id="KW-0963">Cytoplasm</keyword>
<evidence type="ECO:0000256" key="4">
    <source>
        <dbReference type="ARBA" id="ARBA00022679"/>
    </source>
</evidence>
<evidence type="ECO:0000313" key="12">
    <source>
        <dbReference type="Proteomes" id="UP000294830"/>
    </source>
</evidence>
<dbReference type="PIRSF" id="PIRSF002465">
    <property type="entry name" value="Phsphlp_syn_PlsX"/>
    <property type="match status" value="1"/>
</dbReference>
<evidence type="ECO:0000256" key="7">
    <source>
        <dbReference type="ARBA" id="ARBA00023264"/>
    </source>
</evidence>
<dbReference type="PANTHER" id="PTHR30100:SF1">
    <property type="entry name" value="PHOSPHATE ACYLTRANSFERASE"/>
    <property type="match status" value="1"/>
</dbReference>
<keyword evidence="4 10" id="KW-0808">Transferase</keyword>
<dbReference type="RefSeq" id="WP_131838309.1">
    <property type="nucleotide sequence ID" value="NZ_SLWB01000002.1"/>
</dbReference>
<evidence type="ECO:0000256" key="5">
    <source>
        <dbReference type="ARBA" id="ARBA00023098"/>
    </source>
</evidence>
<dbReference type="HAMAP" id="MF_00019">
    <property type="entry name" value="PlsX"/>
    <property type="match status" value="1"/>
</dbReference>
<keyword evidence="11" id="KW-0012">Acyltransferase</keyword>
<dbReference type="InterPro" id="IPR012281">
    <property type="entry name" value="Phospholipid_synth_PlsX-like"/>
</dbReference>
<dbReference type="AlphaFoldDB" id="A0A4R2ET73"/>